<dbReference type="Proteomes" id="UP000566819">
    <property type="component" value="Unassembled WGS sequence"/>
</dbReference>
<evidence type="ECO:0000256" key="1">
    <source>
        <dbReference type="SAM" id="MobiDB-lite"/>
    </source>
</evidence>
<evidence type="ECO:0000256" key="3">
    <source>
        <dbReference type="SAM" id="SignalP"/>
    </source>
</evidence>
<feature type="compositionally biased region" description="Low complexity" evidence="1">
    <location>
        <begin position="55"/>
        <end position="67"/>
    </location>
</feature>
<accession>A0A8H4RHW8</accession>
<comment type="caution">
    <text evidence="4">The sequence shown here is derived from an EMBL/GenBank/DDBJ whole genome shotgun (WGS) entry which is preliminary data.</text>
</comment>
<keyword evidence="3" id="KW-0732">Signal</keyword>
<keyword evidence="2" id="KW-0472">Membrane</keyword>
<organism evidence="4 5">
    <name type="scientific">Cudoniella acicularis</name>
    <dbReference type="NCBI Taxonomy" id="354080"/>
    <lineage>
        <taxon>Eukaryota</taxon>
        <taxon>Fungi</taxon>
        <taxon>Dikarya</taxon>
        <taxon>Ascomycota</taxon>
        <taxon>Pezizomycotina</taxon>
        <taxon>Leotiomycetes</taxon>
        <taxon>Helotiales</taxon>
        <taxon>Tricladiaceae</taxon>
        <taxon>Cudoniella</taxon>
    </lineage>
</organism>
<feature type="signal peptide" evidence="3">
    <location>
        <begin position="1"/>
        <end position="22"/>
    </location>
</feature>
<proteinExistence type="predicted"/>
<protein>
    <submittedName>
        <fullName evidence="4">Uncharacterized protein</fullName>
    </submittedName>
</protein>
<gene>
    <name evidence="4" type="ORF">G7Y89_g8584</name>
</gene>
<name>A0A8H4RHW8_9HELO</name>
<keyword evidence="5" id="KW-1185">Reference proteome</keyword>
<feature type="region of interest" description="Disordered" evidence="1">
    <location>
        <begin position="46"/>
        <end position="67"/>
    </location>
</feature>
<sequence length="197" mass="21693">MALLKFSTTLLFITAVLSNTNASPVPPPIPITTNSNTATKVLVLSPRQHAPTPTPTTSTSDSSTPGWTSTPSALLSTPIIIAILIAFILLLFLLRYLGFFRLLSSYSTSINASLSSRSHEPSDRKLQRYRRGYGVGNVIYPEGGKLKSREFNGDLAALKSNEYVGDAEAPHRQEMVNLWATYYNASPWPYEINVWQS</sequence>
<keyword evidence="2" id="KW-0812">Transmembrane</keyword>
<evidence type="ECO:0000313" key="4">
    <source>
        <dbReference type="EMBL" id="KAF4629566.1"/>
    </source>
</evidence>
<feature type="chain" id="PRO_5034987203" evidence="3">
    <location>
        <begin position="23"/>
        <end position="197"/>
    </location>
</feature>
<evidence type="ECO:0000256" key="2">
    <source>
        <dbReference type="SAM" id="Phobius"/>
    </source>
</evidence>
<dbReference type="EMBL" id="JAAMPI010000658">
    <property type="protein sequence ID" value="KAF4629566.1"/>
    <property type="molecule type" value="Genomic_DNA"/>
</dbReference>
<dbReference type="AlphaFoldDB" id="A0A8H4RHW8"/>
<reference evidence="4 5" key="1">
    <citation type="submission" date="2020-03" db="EMBL/GenBank/DDBJ databases">
        <title>Draft Genome Sequence of Cudoniella acicularis.</title>
        <authorList>
            <person name="Buettner E."/>
            <person name="Kellner H."/>
        </authorList>
    </citation>
    <scope>NUCLEOTIDE SEQUENCE [LARGE SCALE GENOMIC DNA]</scope>
    <source>
        <strain evidence="4 5">DSM 108380</strain>
    </source>
</reference>
<keyword evidence="2" id="KW-1133">Transmembrane helix</keyword>
<evidence type="ECO:0000313" key="5">
    <source>
        <dbReference type="Proteomes" id="UP000566819"/>
    </source>
</evidence>
<feature type="transmembrane region" description="Helical" evidence="2">
    <location>
        <begin position="73"/>
        <end position="94"/>
    </location>
</feature>